<gene>
    <name evidence="4" type="ORF">MEQU1_003484</name>
</gene>
<evidence type="ECO:0000256" key="1">
    <source>
        <dbReference type="ARBA" id="ARBA00047591"/>
    </source>
</evidence>
<sequence length="284" mass="31227">MTETFHTRDGARIGYRVLGRQHTGPALVMVNGMSAVMEDWLSLAEALAESRRVVVLDHRGIGASHLTADEEEHVTIELMAQDVIDLVRALGIRIVHLLGFSMGGLIVQAILVHPDAHATSDQAGVAVQGIEVRRVVLASTFARAPRTEFRLEDVPRPPNASPAERAVAAGRYMLEMQYDPSVLGPGGVLEATLQKHLMDSATLRDLCRVPRSLPIALIHGRRDRMVAYDESADLLACLPGAKRIYPATEALDREAFGHMWFDYFALRAWVAPLTQFLDRPGAKI</sequence>
<organism evidence="4 5">
    <name type="scientific">Malassezia equina</name>
    <dbReference type="NCBI Taxonomy" id="1381935"/>
    <lineage>
        <taxon>Eukaryota</taxon>
        <taxon>Fungi</taxon>
        <taxon>Dikarya</taxon>
        <taxon>Basidiomycota</taxon>
        <taxon>Ustilaginomycotina</taxon>
        <taxon>Malasseziomycetes</taxon>
        <taxon>Malasseziales</taxon>
        <taxon>Malasseziaceae</taxon>
        <taxon>Malassezia</taxon>
    </lineage>
</organism>
<dbReference type="PANTHER" id="PTHR43433">
    <property type="entry name" value="HYDROLASE, ALPHA/BETA FOLD FAMILY PROTEIN"/>
    <property type="match status" value="1"/>
</dbReference>
<comment type="catalytic activity">
    <reaction evidence="1">
        <text>a diacylglycerol + H2O = a monoacylglycerol + a fatty acid + H(+)</text>
        <dbReference type="Rhea" id="RHEA:32731"/>
        <dbReference type="ChEBI" id="CHEBI:15377"/>
        <dbReference type="ChEBI" id="CHEBI:15378"/>
        <dbReference type="ChEBI" id="CHEBI:17408"/>
        <dbReference type="ChEBI" id="CHEBI:18035"/>
        <dbReference type="ChEBI" id="CHEBI:28868"/>
    </reaction>
</comment>
<protein>
    <recommendedName>
        <fullName evidence="3">AB hydrolase-1 domain-containing protein</fullName>
    </recommendedName>
</protein>
<accession>A0AAF0EHH0</accession>
<evidence type="ECO:0000256" key="2">
    <source>
        <dbReference type="ARBA" id="ARBA00048461"/>
    </source>
</evidence>
<evidence type="ECO:0000313" key="4">
    <source>
        <dbReference type="EMBL" id="WFD24779.1"/>
    </source>
</evidence>
<evidence type="ECO:0000313" key="5">
    <source>
        <dbReference type="Proteomes" id="UP001214415"/>
    </source>
</evidence>
<dbReference type="InterPro" id="IPR029058">
    <property type="entry name" value="AB_hydrolase_fold"/>
</dbReference>
<dbReference type="PANTHER" id="PTHR43433:SF5">
    <property type="entry name" value="AB HYDROLASE-1 DOMAIN-CONTAINING PROTEIN"/>
    <property type="match status" value="1"/>
</dbReference>
<evidence type="ECO:0000259" key="3">
    <source>
        <dbReference type="Pfam" id="PF00561"/>
    </source>
</evidence>
<dbReference type="Pfam" id="PF00561">
    <property type="entry name" value="Abhydrolase_1"/>
    <property type="match status" value="1"/>
</dbReference>
<dbReference type="InterPro" id="IPR000073">
    <property type="entry name" value="AB_hydrolase_1"/>
</dbReference>
<proteinExistence type="predicted"/>
<dbReference type="AlphaFoldDB" id="A0AAF0EHH0"/>
<comment type="catalytic activity">
    <reaction evidence="2">
        <text>a monoacylglycerol + H2O = glycerol + a fatty acid + H(+)</text>
        <dbReference type="Rhea" id="RHEA:15245"/>
        <dbReference type="ChEBI" id="CHEBI:15377"/>
        <dbReference type="ChEBI" id="CHEBI:15378"/>
        <dbReference type="ChEBI" id="CHEBI:17408"/>
        <dbReference type="ChEBI" id="CHEBI:17754"/>
        <dbReference type="ChEBI" id="CHEBI:28868"/>
    </reaction>
</comment>
<reference evidence="4" key="1">
    <citation type="submission" date="2023-03" db="EMBL/GenBank/DDBJ databases">
        <title>Mating type loci evolution in Malassezia.</title>
        <authorList>
            <person name="Coelho M.A."/>
        </authorList>
    </citation>
    <scope>NUCLEOTIDE SEQUENCE</scope>
    <source>
        <strain evidence="4">CBS 12830</strain>
    </source>
</reference>
<dbReference type="EMBL" id="CP119906">
    <property type="protein sequence ID" value="WFD24779.1"/>
    <property type="molecule type" value="Genomic_DNA"/>
</dbReference>
<dbReference type="PRINTS" id="PR00111">
    <property type="entry name" value="ABHYDROLASE"/>
</dbReference>
<dbReference type="InterPro" id="IPR050471">
    <property type="entry name" value="AB_hydrolase"/>
</dbReference>
<feature type="domain" description="AB hydrolase-1" evidence="3">
    <location>
        <begin position="25"/>
        <end position="112"/>
    </location>
</feature>
<dbReference type="SUPFAM" id="SSF53474">
    <property type="entry name" value="alpha/beta-Hydrolases"/>
    <property type="match status" value="1"/>
</dbReference>
<dbReference type="Gene3D" id="3.40.50.1820">
    <property type="entry name" value="alpha/beta hydrolase"/>
    <property type="match status" value="1"/>
</dbReference>
<keyword evidence="5" id="KW-1185">Reference proteome</keyword>
<dbReference type="Proteomes" id="UP001214415">
    <property type="component" value="Chromosome 7"/>
</dbReference>
<name>A0AAF0EHH0_9BASI</name>